<protein>
    <submittedName>
        <fullName evidence="2">Carboxymuconolactone decarboxylase family protein</fullName>
    </submittedName>
</protein>
<dbReference type="RefSeq" id="WP_279240887.1">
    <property type="nucleotide sequence ID" value="NZ_CP036501.1"/>
</dbReference>
<dbReference type="InterPro" id="IPR029032">
    <property type="entry name" value="AhpD-like"/>
</dbReference>
<reference evidence="2 3" key="1">
    <citation type="submission" date="2019-02" db="EMBL/GenBank/DDBJ databases">
        <title>Halieaceae_genomes.</title>
        <authorList>
            <person name="Li S.-H."/>
        </authorList>
    </citation>
    <scope>NUCLEOTIDE SEQUENCE [LARGE SCALE GENOMIC DNA]</scope>
    <source>
        <strain evidence="2 3">JH123</strain>
    </source>
</reference>
<sequence length="192" mass="21004">MARISTLSREQLPDFEPMFQILDNTMGYIPNNFLSMAHWPELLGAFSGLGATILQTGEVDSGLKQLVAMVASAANGCHYCQAHTSHSANNLGVSSEKIAAAFEFEHSPLFSDAERAALRLAWHGALQPNASTDADFEALSVHFSEREIVEIVAVISLFGFLNRWSDTMKSDLESKPLEFAQAIELADKQLSD</sequence>
<evidence type="ECO:0000313" key="3">
    <source>
        <dbReference type="Proteomes" id="UP001317963"/>
    </source>
</evidence>
<dbReference type="InterPro" id="IPR003779">
    <property type="entry name" value="CMD-like"/>
</dbReference>
<dbReference type="Proteomes" id="UP001317963">
    <property type="component" value="Chromosome"/>
</dbReference>
<dbReference type="Gene3D" id="1.20.1290.10">
    <property type="entry name" value="AhpD-like"/>
    <property type="match status" value="1"/>
</dbReference>
<organism evidence="2 3">
    <name type="scientific">Candidatus Paraluminiphilus aquimaris</name>
    <dbReference type="NCBI Taxonomy" id="2518994"/>
    <lineage>
        <taxon>Bacteria</taxon>
        <taxon>Pseudomonadati</taxon>
        <taxon>Pseudomonadota</taxon>
        <taxon>Gammaproteobacteria</taxon>
        <taxon>Cellvibrionales</taxon>
        <taxon>Halieaceae</taxon>
        <taxon>Candidatus Paraluminiphilus</taxon>
    </lineage>
</organism>
<keyword evidence="3" id="KW-1185">Reference proteome</keyword>
<dbReference type="PANTHER" id="PTHR35446">
    <property type="entry name" value="SI:CH211-175M2.5"/>
    <property type="match status" value="1"/>
</dbReference>
<dbReference type="PANTHER" id="PTHR35446:SF2">
    <property type="entry name" value="CARBOXYMUCONOLACTONE DECARBOXYLASE-LIKE DOMAIN-CONTAINING PROTEIN"/>
    <property type="match status" value="1"/>
</dbReference>
<dbReference type="EMBL" id="CP036501">
    <property type="protein sequence ID" value="UZP74441.1"/>
    <property type="molecule type" value="Genomic_DNA"/>
</dbReference>
<name>A0ABY6Q700_9GAMM</name>
<dbReference type="Pfam" id="PF02627">
    <property type="entry name" value="CMD"/>
    <property type="match status" value="1"/>
</dbReference>
<evidence type="ECO:0000313" key="2">
    <source>
        <dbReference type="EMBL" id="UZP74441.1"/>
    </source>
</evidence>
<proteinExistence type="predicted"/>
<gene>
    <name evidence="2" type="ORF">E0F26_06680</name>
</gene>
<dbReference type="SUPFAM" id="SSF69118">
    <property type="entry name" value="AhpD-like"/>
    <property type="match status" value="1"/>
</dbReference>
<evidence type="ECO:0000259" key="1">
    <source>
        <dbReference type="Pfam" id="PF02627"/>
    </source>
</evidence>
<accession>A0ABY6Q700</accession>
<feature type="domain" description="Carboxymuconolactone decarboxylase-like" evidence="1">
    <location>
        <begin position="40"/>
        <end position="121"/>
    </location>
</feature>